<dbReference type="Proteomes" id="UP001158644">
    <property type="component" value="Unassembled WGS sequence"/>
</dbReference>
<proteinExistence type="predicted"/>
<reference evidence="3 4" key="1">
    <citation type="submission" date="2022-09" db="EMBL/GenBank/DDBJ databases">
        <title>Intensive care unit water sources are persistently colonized with multi-drug resistant bacteria and are the site of extensive horizontal gene transfer of antibiotic resistance genes.</title>
        <authorList>
            <person name="Diorio-Toth L."/>
        </authorList>
    </citation>
    <scope>NUCLEOTIDE SEQUENCE [LARGE SCALE GENOMIC DNA]</scope>
    <source>
        <strain evidence="3 4">GD03967</strain>
    </source>
</reference>
<evidence type="ECO:0008006" key="5">
    <source>
        <dbReference type="Google" id="ProtNLM"/>
    </source>
</evidence>
<accession>A0ABD4YXD9</accession>
<feature type="region of interest" description="Disordered" evidence="1">
    <location>
        <begin position="77"/>
        <end position="105"/>
    </location>
</feature>
<gene>
    <name evidence="3" type="ORF">N5C72_16415</name>
</gene>
<dbReference type="AlphaFoldDB" id="A0ABD4YXD9"/>
<keyword evidence="2" id="KW-0472">Membrane</keyword>
<feature type="transmembrane region" description="Helical" evidence="2">
    <location>
        <begin position="26"/>
        <end position="43"/>
    </location>
</feature>
<keyword evidence="2" id="KW-1133">Transmembrane helix</keyword>
<dbReference type="EMBL" id="JAOBZK010000022">
    <property type="protein sequence ID" value="MDH1179665.1"/>
    <property type="molecule type" value="Genomic_DNA"/>
</dbReference>
<protein>
    <recommendedName>
        <fullName evidence="5">2TM domain-containing protein</fullName>
    </recommendedName>
</protein>
<evidence type="ECO:0000256" key="2">
    <source>
        <dbReference type="SAM" id="Phobius"/>
    </source>
</evidence>
<evidence type="ECO:0000313" key="3">
    <source>
        <dbReference type="EMBL" id="MDH1179665.1"/>
    </source>
</evidence>
<name>A0ABD4YXD9_9BURK</name>
<comment type="caution">
    <text evidence="3">The sequence shown here is derived from an EMBL/GenBank/DDBJ whole genome shotgun (WGS) entry which is preliminary data.</text>
</comment>
<organism evidence="3 4">
    <name type="scientific">Achromobacter mucicolens</name>
    <dbReference type="NCBI Taxonomy" id="1389922"/>
    <lineage>
        <taxon>Bacteria</taxon>
        <taxon>Pseudomonadati</taxon>
        <taxon>Pseudomonadota</taxon>
        <taxon>Betaproteobacteria</taxon>
        <taxon>Burkholderiales</taxon>
        <taxon>Alcaligenaceae</taxon>
        <taxon>Achromobacter</taxon>
    </lineage>
</organism>
<evidence type="ECO:0000256" key="1">
    <source>
        <dbReference type="SAM" id="MobiDB-lite"/>
    </source>
</evidence>
<dbReference type="RefSeq" id="WP_279991372.1">
    <property type="nucleotide sequence ID" value="NZ_JAOBZK010000022.1"/>
</dbReference>
<evidence type="ECO:0000313" key="4">
    <source>
        <dbReference type="Proteomes" id="UP001158644"/>
    </source>
</evidence>
<keyword evidence="2" id="KW-0812">Transmembrane</keyword>
<sequence>MKKSSSDKWPETLKSVLIRDGNFKPFFRFLFVVVGVAIIFLDLNVWRTGWLNILGFVMGGIGGYSARAHSLGIKPFEPSPYPDGWLKKRRAAKAASESDPERPDL</sequence>